<dbReference type="InterPro" id="IPR036097">
    <property type="entry name" value="HisK_dim/P_sf"/>
</dbReference>
<evidence type="ECO:0000256" key="3">
    <source>
        <dbReference type="ARBA" id="ARBA00022553"/>
    </source>
</evidence>
<proteinExistence type="predicted"/>
<dbReference type="SUPFAM" id="SSF52172">
    <property type="entry name" value="CheY-like"/>
    <property type="match status" value="1"/>
</dbReference>
<dbReference type="eggNOG" id="COG0784">
    <property type="taxonomic scope" value="Bacteria"/>
</dbReference>
<dbReference type="EC" id="2.7.13.3" evidence="2"/>
<keyword evidence="7" id="KW-0067">ATP-binding</keyword>
<feature type="modified residue" description="4-aspartylphosphate" evidence="9">
    <location>
        <position position="945"/>
    </location>
</feature>
<keyword evidence="6 12" id="KW-0418">Kinase</keyword>
<dbReference type="Gene3D" id="3.30.565.10">
    <property type="entry name" value="Histidine kinase-like ATPase, C-terminal domain"/>
    <property type="match status" value="1"/>
</dbReference>
<dbReference type="STRING" id="326427.Cagg_2019"/>
<reference evidence="12" key="1">
    <citation type="submission" date="2008-12" db="EMBL/GenBank/DDBJ databases">
        <title>Complete sequence of Chloroflexus aggregans DSM 9485.</title>
        <authorList>
            <consortium name="US DOE Joint Genome Institute"/>
            <person name="Lucas S."/>
            <person name="Copeland A."/>
            <person name="Lapidus A."/>
            <person name="Glavina del Rio T."/>
            <person name="Dalin E."/>
            <person name="Tice H."/>
            <person name="Pitluck S."/>
            <person name="Foster B."/>
            <person name="Larimer F."/>
            <person name="Land M."/>
            <person name="Hauser L."/>
            <person name="Kyrpides N."/>
            <person name="Mikhailova N."/>
            <person name="Bryant D."/>
            <person name="Richardson P."/>
        </authorList>
    </citation>
    <scope>NUCLEOTIDE SEQUENCE</scope>
    <source>
        <strain evidence="12">DSM 9485</strain>
    </source>
</reference>
<dbReference type="EMBL" id="CP001337">
    <property type="protein sequence ID" value="ACL24907.1"/>
    <property type="molecule type" value="Genomic_DNA"/>
</dbReference>
<dbReference type="Pfam" id="PF13185">
    <property type="entry name" value="GAF_2"/>
    <property type="match status" value="2"/>
</dbReference>
<dbReference type="PANTHER" id="PTHR43065:SF46">
    <property type="entry name" value="C4-DICARBOXYLATE TRANSPORT SENSOR PROTEIN DCTB"/>
    <property type="match status" value="1"/>
</dbReference>
<dbReference type="SUPFAM" id="SSF47384">
    <property type="entry name" value="Homodimeric domain of signal transducing histidine kinase"/>
    <property type="match status" value="1"/>
</dbReference>
<evidence type="ECO:0000256" key="8">
    <source>
        <dbReference type="ARBA" id="ARBA00023012"/>
    </source>
</evidence>
<dbReference type="InterPro" id="IPR029016">
    <property type="entry name" value="GAF-like_dom_sf"/>
</dbReference>
<dbReference type="InterPro" id="IPR003018">
    <property type="entry name" value="GAF"/>
</dbReference>
<organism evidence="12 13">
    <name type="scientific">Chloroflexus aggregans (strain MD-66 / DSM 9485)</name>
    <dbReference type="NCBI Taxonomy" id="326427"/>
    <lineage>
        <taxon>Bacteria</taxon>
        <taxon>Bacillati</taxon>
        <taxon>Chloroflexota</taxon>
        <taxon>Chloroflexia</taxon>
        <taxon>Chloroflexales</taxon>
        <taxon>Chloroflexineae</taxon>
        <taxon>Chloroflexaceae</taxon>
        <taxon>Chloroflexus</taxon>
    </lineage>
</organism>
<sequence length="1016" mass="112216">MLLVIPRVYNKIMTNQDTPSDQSAVTSPIATILALSKAVLSSLELPDVLQRVLVATRDLSGADVVTIWLLDEQGEWLTSAAILGLEDRPERERIFRLRVGEGIAGWSVAHRQILQITNPLHDPRYVPKLDRHPAIILSIPLIVRAQCVGALSLSRYTVATPFSQEVIETISIFADQAAIAIDNATKAQILRYATARERILAHSTESTQAETLILAELAVVLGVEPLLISTTYDGNLLDHAGHNVHYDDLNRWRNEGALITDLRFDGLPAWLVVNQPGRYWSKEDTNLLAFAANQLMRARQRAFEQRAHARAEALHRLVALTNARIDQASVLDQILAELQRFIPFDSACVFVVHDDEYVRLIAQRGLRTPVDQVTLFAGPGSTIYDLRQVGTARYHPDVQQLPGWQKVPDSEIIRSWIGVPLRVDQTTIGFLTIDKWIPNAFTAEDVGTAQMFGEQVAAVINNVRLLREAQERASQFQVLQQFTVRIGAVRDIDQLLDEATQLLHRTFGYYQVLISVIEHDQLIVRAAYGRLMHCQSSEQVFPPLPCDVGISGWVIRHAQPAIVNDVLRDERYVCHPFLPATAAEMIVPILVDERVFGVITIESDVRGVFAQSDLDLVTAMAHLIGVTIANLQHDAELQRAREQLIERDRLRALGELSSGVAHDFNNLLASILGHVQLLLNEYHDPRLQEGLRAIELAAIDGAATIKRLQGFAQTSQSTPQGAVDLNQVVEESLALTRPRWRDEAQSRGIVIEVRTDLEPLPIITGDAPALRELIINLVLNAIDALPNGGTITIRTTPAPPEVFGAAGVLLVIQDNGVGIDPALHERIFAPFFSTKGVRGTGMGLAIVRGIVQQHGGRITLESEPGKGTMFQIWLPVGQPPELPTSSSQPSPMVPLHILVVDDETAVRQVLTRILERQGHRVVEATSGEEALAQYRPGRYAIICTDLGMPGMSGWELASRVRQIDTTVRIVLVTGWSEQVDPADMQRYGVNAILAKPFTIQSVQNLIASLVDAAEQV</sequence>
<protein>
    <recommendedName>
        <fullName evidence="2">histidine kinase</fullName>
        <ecNumber evidence="2">2.7.13.3</ecNumber>
    </recommendedName>
</protein>
<dbReference type="SMART" id="SM00448">
    <property type="entry name" value="REC"/>
    <property type="match status" value="1"/>
</dbReference>
<dbReference type="Pfam" id="PF00072">
    <property type="entry name" value="Response_reg"/>
    <property type="match status" value="1"/>
</dbReference>
<dbReference type="Gene3D" id="1.10.287.130">
    <property type="match status" value="1"/>
</dbReference>
<dbReference type="CDD" id="cd00156">
    <property type="entry name" value="REC"/>
    <property type="match status" value="1"/>
</dbReference>
<dbReference type="Pfam" id="PF02518">
    <property type="entry name" value="HATPase_c"/>
    <property type="match status" value="1"/>
</dbReference>
<evidence type="ECO:0000256" key="7">
    <source>
        <dbReference type="ARBA" id="ARBA00022840"/>
    </source>
</evidence>
<dbReference type="GO" id="GO:0000155">
    <property type="term" value="F:phosphorelay sensor kinase activity"/>
    <property type="evidence" value="ECO:0007669"/>
    <property type="project" value="InterPro"/>
</dbReference>
<keyword evidence="8" id="KW-0902">Two-component regulatory system</keyword>
<evidence type="ECO:0000256" key="1">
    <source>
        <dbReference type="ARBA" id="ARBA00000085"/>
    </source>
</evidence>
<feature type="domain" description="Response regulatory" evidence="11">
    <location>
        <begin position="896"/>
        <end position="1010"/>
    </location>
</feature>
<dbReference type="eggNOG" id="COG2205">
    <property type="taxonomic scope" value="Bacteria"/>
</dbReference>
<dbReference type="InterPro" id="IPR011006">
    <property type="entry name" value="CheY-like_superfamily"/>
</dbReference>
<evidence type="ECO:0000259" key="10">
    <source>
        <dbReference type="PROSITE" id="PS50109"/>
    </source>
</evidence>
<dbReference type="PROSITE" id="PS50109">
    <property type="entry name" value="HIS_KIN"/>
    <property type="match status" value="1"/>
</dbReference>
<dbReference type="InterPro" id="IPR004358">
    <property type="entry name" value="Sig_transdc_His_kin-like_C"/>
</dbReference>
<dbReference type="Gene3D" id="3.30.450.40">
    <property type="match status" value="3"/>
</dbReference>
<evidence type="ECO:0000256" key="6">
    <source>
        <dbReference type="ARBA" id="ARBA00022777"/>
    </source>
</evidence>
<dbReference type="SMART" id="SM00065">
    <property type="entry name" value="GAF"/>
    <property type="match status" value="3"/>
</dbReference>
<dbReference type="PROSITE" id="PS50110">
    <property type="entry name" value="RESPONSE_REGULATORY"/>
    <property type="match status" value="1"/>
</dbReference>
<dbReference type="PRINTS" id="PR00344">
    <property type="entry name" value="BCTRLSENSOR"/>
</dbReference>
<dbReference type="InterPro" id="IPR005467">
    <property type="entry name" value="His_kinase_dom"/>
</dbReference>
<dbReference type="AlphaFoldDB" id="B8GBU0"/>
<dbReference type="InterPro" id="IPR003661">
    <property type="entry name" value="HisK_dim/P_dom"/>
</dbReference>
<dbReference type="CDD" id="cd00082">
    <property type="entry name" value="HisKA"/>
    <property type="match status" value="1"/>
</dbReference>
<evidence type="ECO:0000256" key="5">
    <source>
        <dbReference type="ARBA" id="ARBA00022741"/>
    </source>
</evidence>
<keyword evidence="3 9" id="KW-0597">Phosphoprotein</keyword>
<evidence type="ECO:0000256" key="4">
    <source>
        <dbReference type="ARBA" id="ARBA00022679"/>
    </source>
</evidence>
<dbReference type="eggNOG" id="COG2203">
    <property type="taxonomic scope" value="Bacteria"/>
</dbReference>
<dbReference type="Proteomes" id="UP000002508">
    <property type="component" value="Chromosome"/>
</dbReference>
<dbReference type="InterPro" id="IPR001789">
    <property type="entry name" value="Sig_transdc_resp-reg_receiver"/>
</dbReference>
<keyword evidence="13" id="KW-1185">Reference proteome</keyword>
<dbReference type="Pfam" id="PF01590">
    <property type="entry name" value="GAF"/>
    <property type="match status" value="1"/>
</dbReference>
<dbReference type="GO" id="GO:0005524">
    <property type="term" value="F:ATP binding"/>
    <property type="evidence" value="ECO:0007669"/>
    <property type="project" value="UniProtKB-KW"/>
</dbReference>
<evidence type="ECO:0000313" key="13">
    <source>
        <dbReference type="Proteomes" id="UP000002508"/>
    </source>
</evidence>
<evidence type="ECO:0000256" key="9">
    <source>
        <dbReference type="PROSITE-ProRule" id="PRU00169"/>
    </source>
</evidence>
<dbReference type="InterPro" id="IPR003594">
    <property type="entry name" value="HATPase_dom"/>
</dbReference>
<comment type="catalytic activity">
    <reaction evidence="1">
        <text>ATP + protein L-histidine = ADP + protein N-phospho-L-histidine.</text>
        <dbReference type="EC" id="2.7.13.3"/>
    </reaction>
</comment>
<dbReference type="HOGENOM" id="CLU_294544_0_0_0"/>
<name>B8GBU0_CHLAD</name>
<evidence type="ECO:0000256" key="2">
    <source>
        <dbReference type="ARBA" id="ARBA00012438"/>
    </source>
</evidence>
<dbReference type="PANTHER" id="PTHR43065">
    <property type="entry name" value="SENSOR HISTIDINE KINASE"/>
    <property type="match status" value="1"/>
</dbReference>
<evidence type="ECO:0000259" key="11">
    <source>
        <dbReference type="PROSITE" id="PS50110"/>
    </source>
</evidence>
<accession>B8GBU0</accession>
<evidence type="ECO:0000313" key="12">
    <source>
        <dbReference type="EMBL" id="ACL24907.1"/>
    </source>
</evidence>
<gene>
    <name evidence="12" type="ordered locus">Cagg_2019</name>
</gene>
<dbReference type="KEGG" id="cag:Cagg_2019"/>
<keyword evidence="4 12" id="KW-0808">Transferase</keyword>
<dbReference type="SUPFAM" id="SSF55874">
    <property type="entry name" value="ATPase domain of HSP90 chaperone/DNA topoisomerase II/histidine kinase"/>
    <property type="match status" value="1"/>
</dbReference>
<keyword evidence="5" id="KW-0547">Nucleotide-binding</keyword>
<feature type="domain" description="Histidine kinase" evidence="10">
    <location>
        <begin position="659"/>
        <end position="878"/>
    </location>
</feature>
<dbReference type="SUPFAM" id="SSF55781">
    <property type="entry name" value="GAF domain-like"/>
    <property type="match status" value="3"/>
</dbReference>
<dbReference type="InterPro" id="IPR036890">
    <property type="entry name" value="HATPase_C_sf"/>
</dbReference>
<dbReference type="SMART" id="SM00387">
    <property type="entry name" value="HATPase_c"/>
    <property type="match status" value="1"/>
</dbReference>
<dbReference type="Gene3D" id="3.40.50.2300">
    <property type="match status" value="1"/>
</dbReference>